<dbReference type="Pfam" id="PF00397">
    <property type="entry name" value="WW"/>
    <property type="match status" value="1"/>
</dbReference>
<dbReference type="PANTHER" id="PTHR14791">
    <property type="entry name" value="BOMB/KIRA PROTEINS"/>
    <property type="match status" value="1"/>
</dbReference>
<reference evidence="6" key="1">
    <citation type="journal article" date="2012" name="Nature">
        <title>A physical, genetic and functional sequence assembly of the barley genome.</title>
        <authorList>
            <consortium name="The International Barley Genome Sequencing Consortium"/>
            <person name="Mayer K.F."/>
            <person name="Waugh R."/>
            <person name="Brown J.W."/>
            <person name="Schulman A."/>
            <person name="Langridge P."/>
            <person name="Platzer M."/>
            <person name="Fincher G.B."/>
            <person name="Muehlbauer G.J."/>
            <person name="Sato K."/>
            <person name="Close T.J."/>
            <person name="Wise R.P."/>
            <person name="Stein N."/>
        </authorList>
    </citation>
    <scope>NUCLEOTIDE SEQUENCE [LARGE SCALE GENOMIC DNA]</scope>
    <source>
        <strain evidence="6">cv. Morex</strain>
    </source>
</reference>
<evidence type="ECO:0000256" key="3">
    <source>
        <dbReference type="SAM" id="MobiDB-lite"/>
    </source>
</evidence>
<dbReference type="AlphaFoldDB" id="A0A8I6XN32"/>
<dbReference type="Gramene" id="HORVU.MOREX.r3.4HG0399140.1">
    <property type="protein sequence ID" value="HORVU.MOREX.r3.4HG0399140.1"/>
    <property type="gene ID" value="HORVU.MOREX.r3.4HG0399140"/>
</dbReference>
<dbReference type="CDD" id="cd00201">
    <property type="entry name" value="WW"/>
    <property type="match status" value="1"/>
</dbReference>
<evidence type="ECO:0000256" key="1">
    <source>
        <dbReference type="ARBA" id="ARBA00004496"/>
    </source>
</evidence>
<comment type="subcellular location">
    <subcellularLocation>
        <location evidence="1">Cytoplasm</location>
    </subcellularLocation>
</comment>
<keyword evidence="6" id="KW-1185">Reference proteome</keyword>
<name>A0A8I6XN32_HORVV</name>
<dbReference type="Gene3D" id="2.20.70.10">
    <property type="match status" value="1"/>
</dbReference>
<evidence type="ECO:0000313" key="6">
    <source>
        <dbReference type="Proteomes" id="UP000011116"/>
    </source>
</evidence>
<feature type="region of interest" description="Disordered" evidence="3">
    <location>
        <begin position="87"/>
        <end position="112"/>
    </location>
</feature>
<dbReference type="SUPFAM" id="SSF51045">
    <property type="entry name" value="WW domain"/>
    <property type="match status" value="1"/>
</dbReference>
<dbReference type="Proteomes" id="UP000011116">
    <property type="component" value="Chromosome 4H"/>
</dbReference>
<dbReference type="InterPro" id="IPR036020">
    <property type="entry name" value="WW_dom_sf"/>
</dbReference>
<reference evidence="5" key="3">
    <citation type="submission" date="2022-01" db="UniProtKB">
        <authorList>
            <consortium name="EnsemblPlants"/>
        </authorList>
    </citation>
    <scope>IDENTIFICATION</scope>
    <source>
        <strain evidence="5">subsp. vulgare</strain>
    </source>
</reference>
<feature type="domain" description="WW" evidence="4">
    <location>
        <begin position="132"/>
        <end position="166"/>
    </location>
</feature>
<evidence type="ECO:0000313" key="5">
    <source>
        <dbReference type="EnsemblPlants" id="HORVU.MOREX.r3.4HG0399140.1"/>
    </source>
</evidence>
<gene>
    <name evidence="5" type="primary">LOC123446895</name>
</gene>
<reference evidence="5" key="2">
    <citation type="submission" date="2020-10" db="EMBL/GenBank/DDBJ databases">
        <authorList>
            <person name="Scholz U."/>
            <person name="Mascher M."/>
            <person name="Fiebig A."/>
        </authorList>
    </citation>
    <scope>NUCLEOTIDE SEQUENCE [LARGE SCALE GENOMIC DNA]</scope>
    <source>
        <strain evidence="5">cv. Morex</strain>
    </source>
</reference>
<evidence type="ECO:0000256" key="2">
    <source>
        <dbReference type="ARBA" id="ARBA00022490"/>
    </source>
</evidence>
<dbReference type="InterPro" id="IPR001202">
    <property type="entry name" value="WW_dom"/>
</dbReference>
<dbReference type="Gramene" id="HORVU.MOREX.r2.4HG0332100.1">
    <property type="protein sequence ID" value="HORVU.MOREX.r2.4HG0332100.1"/>
    <property type="gene ID" value="HORVU.MOREX.r2.4HG0332100"/>
</dbReference>
<dbReference type="PROSITE" id="PS50020">
    <property type="entry name" value="WW_DOMAIN_2"/>
    <property type="match status" value="1"/>
</dbReference>
<sequence>MTPSIVSSWLTQFSCLTSSYNLSRVPSVYIYTGSGGVITTPANSQRSMSTEFFRVHKFHQELRARRMEMQPELSLGPVWPALGFASASEKNTKQNSSSSSESDGSSRKRRKHYNAWEEEPVSHPHLELHLNDPLPLDWEQCLDLQSGKMYYLNRKTLKRSWNRPKEQGVNLELNMSTTPTKQAVVADDGNTGATAPATLSQAAATKRGGTAGGNMIAVPCSNCHLLVMMCKSCPTCPNCKFVQSLAPAPATPQAAAHRMLDAAVKPLQTLSLLH</sequence>
<protein>
    <recommendedName>
        <fullName evidence="4">WW domain-containing protein</fullName>
    </recommendedName>
</protein>
<dbReference type="PANTHER" id="PTHR14791:SF54">
    <property type="entry name" value="OS11G0294400 PROTEIN"/>
    <property type="match status" value="1"/>
</dbReference>
<dbReference type="EnsemblPlants" id="HORVU.MOREX.r3.4HG0399140.1">
    <property type="protein sequence ID" value="HORVU.MOREX.r3.4HG0399140.1"/>
    <property type="gene ID" value="HORVU.MOREX.r3.4HG0399140"/>
</dbReference>
<organism evidence="5 6">
    <name type="scientific">Hordeum vulgare subsp. vulgare</name>
    <name type="common">Domesticated barley</name>
    <dbReference type="NCBI Taxonomy" id="112509"/>
    <lineage>
        <taxon>Eukaryota</taxon>
        <taxon>Viridiplantae</taxon>
        <taxon>Streptophyta</taxon>
        <taxon>Embryophyta</taxon>
        <taxon>Tracheophyta</taxon>
        <taxon>Spermatophyta</taxon>
        <taxon>Magnoliopsida</taxon>
        <taxon>Liliopsida</taxon>
        <taxon>Poales</taxon>
        <taxon>Poaceae</taxon>
        <taxon>BOP clade</taxon>
        <taxon>Pooideae</taxon>
        <taxon>Triticodae</taxon>
        <taxon>Triticeae</taxon>
        <taxon>Hordeinae</taxon>
        <taxon>Hordeum</taxon>
    </lineage>
</organism>
<keyword evidence="2" id="KW-0963">Cytoplasm</keyword>
<proteinExistence type="predicted"/>
<evidence type="ECO:0000259" key="4">
    <source>
        <dbReference type="PROSITE" id="PS50020"/>
    </source>
</evidence>
<dbReference type="InterPro" id="IPR051105">
    <property type="entry name" value="WWC/KIBRA_Hippo_Reg"/>
</dbReference>
<accession>A0A8I6XN32</accession>
<dbReference type="GO" id="GO:0005737">
    <property type="term" value="C:cytoplasm"/>
    <property type="evidence" value="ECO:0007669"/>
    <property type="project" value="UniProtKB-SubCell"/>
</dbReference>